<keyword evidence="1" id="KW-0067">ATP-binding</keyword>
<evidence type="ECO:0000313" key="1">
    <source>
        <dbReference type="EMBL" id="TDC13024.1"/>
    </source>
</evidence>
<organism evidence="1 2">
    <name type="scientific">Kribbella albertanoniae</name>
    <dbReference type="NCBI Taxonomy" id="1266829"/>
    <lineage>
        <taxon>Bacteria</taxon>
        <taxon>Bacillati</taxon>
        <taxon>Actinomycetota</taxon>
        <taxon>Actinomycetes</taxon>
        <taxon>Propionibacteriales</taxon>
        <taxon>Kribbellaceae</taxon>
        <taxon>Kribbella</taxon>
    </lineage>
</organism>
<feature type="non-terminal residue" evidence="1">
    <location>
        <position position="39"/>
    </location>
</feature>
<proteinExistence type="predicted"/>
<dbReference type="GO" id="GO:0005524">
    <property type="term" value="F:ATP binding"/>
    <property type="evidence" value="ECO:0007669"/>
    <property type="project" value="UniProtKB-KW"/>
</dbReference>
<dbReference type="AlphaFoldDB" id="A0A4R4NVE4"/>
<sequence length="39" mass="4021">MNPVVEVSGLRKLYGGRAVVDGVSFSVGEGEIFGILGPN</sequence>
<keyword evidence="2" id="KW-1185">Reference proteome</keyword>
<keyword evidence="1" id="KW-0547">Nucleotide-binding</keyword>
<dbReference type="SUPFAM" id="SSF52540">
    <property type="entry name" value="P-loop containing nucleoside triphosphate hydrolases"/>
    <property type="match status" value="1"/>
</dbReference>
<dbReference type="InterPro" id="IPR027417">
    <property type="entry name" value="P-loop_NTPase"/>
</dbReference>
<comment type="caution">
    <text evidence="1">The sequence shown here is derived from an EMBL/GenBank/DDBJ whole genome shotgun (WGS) entry which is preliminary data.</text>
</comment>
<gene>
    <name evidence="1" type="ORF">E1261_44955</name>
</gene>
<evidence type="ECO:0000313" key="2">
    <source>
        <dbReference type="Proteomes" id="UP000295075"/>
    </source>
</evidence>
<protein>
    <submittedName>
        <fullName evidence="1">ABC transporter ATP-binding protein</fullName>
    </submittedName>
</protein>
<reference evidence="1 2" key="1">
    <citation type="submission" date="2019-03" db="EMBL/GenBank/DDBJ databases">
        <title>Draft genome sequences of novel Actinobacteria.</title>
        <authorList>
            <person name="Sahin N."/>
            <person name="Ay H."/>
            <person name="Saygin H."/>
        </authorList>
    </citation>
    <scope>NUCLEOTIDE SEQUENCE [LARGE SCALE GENOMIC DNA]</scope>
    <source>
        <strain evidence="1 2">JCM 30547</strain>
    </source>
</reference>
<dbReference type="Gene3D" id="3.40.50.300">
    <property type="entry name" value="P-loop containing nucleotide triphosphate hydrolases"/>
    <property type="match status" value="1"/>
</dbReference>
<dbReference type="Proteomes" id="UP000295075">
    <property type="component" value="Unassembled WGS sequence"/>
</dbReference>
<name>A0A4R4NVE4_9ACTN</name>
<accession>A0A4R4NVE4</accession>
<dbReference type="EMBL" id="SMKA01000559">
    <property type="protein sequence ID" value="TDC13024.1"/>
    <property type="molecule type" value="Genomic_DNA"/>
</dbReference>